<dbReference type="VEuPathDB" id="VectorBase:AFAF017554"/>
<dbReference type="EMBL" id="AXCN02002043">
    <property type="status" value="NOT_ANNOTATED_CDS"/>
    <property type="molecule type" value="Genomic_DNA"/>
</dbReference>
<dbReference type="AlphaFoldDB" id="A0A182QV85"/>
<sequence length="199" mass="22280">MENKKNINLNKTLNKQSTKKVRNNWSVESDSNSVESAAINTYPFDEILQLFVIGEAINEHRQYEPVQMEQRRDEIDEHGLTGGKQTGSSRGASPSGLVGGLNECFGRSRPSPNWIDLEESKRYRRRFGFGYFIDLKGHPGTCTCAPREKGRKSKRHSVTALTITFSSMHSMSLLRDASGAWAVVESDEDDIVPTPTTVD</sequence>
<proteinExistence type="predicted"/>
<keyword evidence="3" id="KW-1185">Reference proteome</keyword>
<dbReference type="EMBL" id="AXCN02002045">
    <property type="status" value="NOT_ANNOTATED_CDS"/>
    <property type="molecule type" value="Genomic_DNA"/>
</dbReference>
<dbReference type="EMBL" id="AXCN02002044">
    <property type="status" value="NOT_ANNOTATED_CDS"/>
    <property type="molecule type" value="Genomic_DNA"/>
</dbReference>
<organism evidence="2 3">
    <name type="scientific">Anopheles farauti</name>
    <dbReference type="NCBI Taxonomy" id="69004"/>
    <lineage>
        <taxon>Eukaryota</taxon>
        <taxon>Metazoa</taxon>
        <taxon>Ecdysozoa</taxon>
        <taxon>Arthropoda</taxon>
        <taxon>Hexapoda</taxon>
        <taxon>Insecta</taxon>
        <taxon>Pterygota</taxon>
        <taxon>Neoptera</taxon>
        <taxon>Endopterygota</taxon>
        <taxon>Diptera</taxon>
        <taxon>Nematocera</taxon>
        <taxon>Culicoidea</taxon>
        <taxon>Culicidae</taxon>
        <taxon>Anophelinae</taxon>
        <taxon>Anopheles</taxon>
    </lineage>
</organism>
<evidence type="ECO:0000256" key="1">
    <source>
        <dbReference type="SAM" id="MobiDB-lite"/>
    </source>
</evidence>
<dbReference type="Proteomes" id="UP000075886">
    <property type="component" value="Unassembled WGS sequence"/>
</dbReference>
<feature type="region of interest" description="Disordered" evidence="1">
    <location>
        <begin position="78"/>
        <end position="104"/>
    </location>
</feature>
<name>A0A182QV85_9DIPT</name>
<protein>
    <submittedName>
        <fullName evidence="2">Uncharacterized protein</fullName>
    </submittedName>
</protein>
<reference evidence="3" key="1">
    <citation type="submission" date="2014-01" db="EMBL/GenBank/DDBJ databases">
        <title>The Genome Sequence of Anopheles farauti FAR1 (V2).</title>
        <authorList>
            <consortium name="The Broad Institute Genomics Platform"/>
            <person name="Neafsey D.E."/>
            <person name="Besansky N."/>
            <person name="Howell P."/>
            <person name="Walton C."/>
            <person name="Young S.K."/>
            <person name="Zeng Q."/>
            <person name="Gargeya S."/>
            <person name="Fitzgerald M."/>
            <person name="Haas B."/>
            <person name="Abouelleil A."/>
            <person name="Allen A.W."/>
            <person name="Alvarado L."/>
            <person name="Arachchi H.M."/>
            <person name="Berlin A.M."/>
            <person name="Chapman S.B."/>
            <person name="Gainer-Dewar J."/>
            <person name="Goldberg J."/>
            <person name="Griggs A."/>
            <person name="Gujja S."/>
            <person name="Hansen M."/>
            <person name="Howarth C."/>
            <person name="Imamovic A."/>
            <person name="Ireland A."/>
            <person name="Larimer J."/>
            <person name="McCowan C."/>
            <person name="Murphy C."/>
            <person name="Pearson M."/>
            <person name="Poon T.W."/>
            <person name="Priest M."/>
            <person name="Roberts A."/>
            <person name="Saif S."/>
            <person name="Shea T."/>
            <person name="Sisk P."/>
            <person name="Sykes S."/>
            <person name="Wortman J."/>
            <person name="Nusbaum C."/>
            <person name="Birren B."/>
        </authorList>
    </citation>
    <scope>NUCLEOTIDE SEQUENCE [LARGE SCALE GENOMIC DNA]</scope>
    <source>
        <strain evidence="3">FAR1</strain>
    </source>
</reference>
<evidence type="ECO:0000313" key="2">
    <source>
        <dbReference type="EnsemblMetazoa" id="AFAF017554-PA"/>
    </source>
</evidence>
<evidence type="ECO:0000313" key="3">
    <source>
        <dbReference type="Proteomes" id="UP000075886"/>
    </source>
</evidence>
<dbReference type="EnsemblMetazoa" id="AFAF017554-RA">
    <property type="protein sequence ID" value="AFAF017554-PA"/>
    <property type="gene ID" value="AFAF017554"/>
</dbReference>
<accession>A0A182QV85</accession>
<reference evidence="2" key="2">
    <citation type="submission" date="2020-05" db="UniProtKB">
        <authorList>
            <consortium name="EnsemblMetazoa"/>
        </authorList>
    </citation>
    <scope>IDENTIFICATION</scope>
    <source>
        <strain evidence="2">FAR1</strain>
    </source>
</reference>